<dbReference type="Pfam" id="PF01869">
    <property type="entry name" value="BcrAD_BadFG"/>
    <property type="match status" value="1"/>
</dbReference>
<dbReference type="Proteomes" id="UP001165492">
    <property type="component" value="Unassembled WGS sequence"/>
</dbReference>
<name>A0ABS8I130_9FIRM</name>
<proteinExistence type="predicted"/>
<dbReference type="EMBL" id="JAJHJB010000054">
    <property type="protein sequence ID" value="MCC5468242.1"/>
    <property type="molecule type" value="Genomic_DNA"/>
</dbReference>
<dbReference type="Gene3D" id="3.30.420.40">
    <property type="match status" value="2"/>
</dbReference>
<dbReference type="RefSeq" id="WP_229537110.1">
    <property type="nucleotide sequence ID" value="NZ_JAJHJB010000054.1"/>
</dbReference>
<dbReference type="SUPFAM" id="SSF53067">
    <property type="entry name" value="Actin-like ATPase domain"/>
    <property type="match status" value="2"/>
</dbReference>
<evidence type="ECO:0000259" key="1">
    <source>
        <dbReference type="Pfam" id="PF01869"/>
    </source>
</evidence>
<dbReference type="CDD" id="cd24007">
    <property type="entry name" value="ASKHA_NBD_eukNAGK-like"/>
    <property type="match status" value="1"/>
</dbReference>
<dbReference type="InterPro" id="IPR043129">
    <property type="entry name" value="ATPase_NBD"/>
</dbReference>
<dbReference type="InterPro" id="IPR052519">
    <property type="entry name" value="Euk-type_GlcNAc_Kinase"/>
</dbReference>
<comment type="caution">
    <text evidence="2">The sequence shown here is derived from an EMBL/GenBank/DDBJ whole genome shotgun (WGS) entry which is preliminary data.</text>
</comment>
<dbReference type="PANTHER" id="PTHR43190">
    <property type="entry name" value="N-ACETYL-D-GLUCOSAMINE KINASE"/>
    <property type="match status" value="1"/>
</dbReference>
<reference evidence="2" key="1">
    <citation type="submission" date="2021-11" db="EMBL/GenBank/DDBJ databases">
        <title>Description of a new species Pelosinus isolated from the bottom sediments of Lake Baikal.</title>
        <authorList>
            <person name="Zakharyuk A."/>
        </authorList>
    </citation>
    <scope>NUCLEOTIDE SEQUENCE</scope>
    <source>
        <strain evidence="2">Bkl1</strain>
    </source>
</reference>
<organism evidence="2 3">
    <name type="scientific">Pelosinus baikalensis</name>
    <dbReference type="NCBI Taxonomy" id="2892015"/>
    <lineage>
        <taxon>Bacteria</taxon>
        <taxon>Bacillati</taxon>
        <taxon>Bacillota</taxon>
        <taxon>Negativicutes</taxon>
        <taxon>Selenomonadales</taxon>
        <taxon>Sporomusaceae</taxon>
        <taxon>Pelosinus</taxon>
    </lineage>
</organism>
<keyword evidence="3" id="KW-1185">Reference proteome</keyword>
<protein>
    <recommendedName>
        <fullName evidence="1">ATPase BadF/BadG/BcrA/BcrD type domain-containing protein</fullName>
    </recommendedName>
</protein>
<gene>
    <name evidence="2" type="ORF">LMF89_23165</name>
</gene>
<sequence>MIGVILLTMEWVLGIDGGGSKTRGWAADRNGIILAKVERGASNHHVIGIVKFRQLISDMLDKFAATGLERSDLRFISLGLAGVDRQQDKVSIGMSLDDLGLKGHYSLCNDSEIALVAGIGKLEGIVAISGTGSIAYGVNAQGECFRAGGWGHVVSDEGSGYYIARQALVRSIKAAEGMEQPTMLLADILTFLQIASFDDLITFIYHPQTTKNQVAVLTEVVVSAAANGDVVAIAILKDTADQIIALIEAIITRGFATAPEIKVVLFGSILQKIPQVRERVIAKLQDKADIRCSEAEPVSGAVILALQALNKFGKV</sequence>
<evidence type="ECO:0000313" key="2">
    <source>
        <dbReference type="EMBL" id="MCC5468242.1"/>
    </source>
</evidence>
<accession>A0ABS8I130</accession>
<dbReference type="PANTHER" id="PTHR43190:SF3">
    <property type="entry name" value="N-ACETYL-D-GLUCOSAMINE KINASE"/>
    <property type="match status" value="1"/>
</dbReference>
<dbReference type="InterPro" id="IPR002731">
    <property type="entry name" value="ATPase_BadF"/>
</dbReference>
<feature type="domain" description="ATPase BadF/BadG/BcrA/BcrD type" evidence="1">
    <location>
        <begin position="13"/>
        <end position="305"/>
    </location>
</feature>
<evidence type="ECO:0000313" key="3">
    <source>
        <dbReference type="Proteomes" id="UP001165492"/>
    </source>
</evidence>